<keyword evidence="6" id="KW-1185">Reference proteome</keyword>
<dbReference type="AlphaFoldDB" id="A0A543A2U2"/>
<evidence type="ECO:0000256" key="2">
    <source>
        <dbReference type="ARBA" id="ARBA00022692"/>
    </source>
</evidence>
<evidence type="ECO:0000256" key="1">
    <source>
        <dbReference type="ARBA" id="ARBA00004141"/>
    </source>
</evidence>
<dbReference type="OrthoDB" id="3267646at2"/>
<proteinExistence type="predicted"/>
<protein>
    <submittedName>
        <fullName evidence="5">Putative membrane protein</fullName>
    </submittedName>
</protein>
<dbReference type="EMBL" id="VFOV01000001">
    <property type="protein sequence ID" value="TQL66909.1"/>
    <property type="molecule type" value="Genomic_DNA"/>
</dbReference>
<evidence type="ECO:0000256" key="4">
    <source>
        <dbReference type="ARBA" id="ARBA00023136"/>
    </source>
</evidence>
<evidence type="ECO:0000256" key="3">
    <source>
        <dbReference type="ARBA" id="ARBA00022989"/>
    </source>
</evidence>
<dbReference type="Proteomes" id="UP000320209">
    <property type="component" value="Unassembled WGS sequence"/>
</dbReference>
<dbReference type="Pfam" id="PF13564">
    <property type="entry name" value="DoxX_2"/>
    <property type="match status" value="1"/>
</dbReference>
<evidence type="ECO:0000313" key="6">
    <source>
        <dbReference type="Proteomes" id="UP000320209"/>
    </source>
</evidence>
<evidence type="ECO:0000313" key="5">
    <source>
        <dbReference type="EMBL" id="TQL66909.1"/>
    </source>
</evidence>
<organism evidence="5 6">
    <name type="scientific">Nocardioides albertanoniae</name>
    <dbReference type="NCBI Taxonomy" id="1175486"/>
    <lineage>
        <taxon>Bacteria</taxon>
        <taxon>Bacillati</taxon>
        <taxon>Actinomycetota</taxon>
        <taxon>Actinomycetes</taxon>
        <taxon>Propionibacteriales</taxon>
        <taxon>Nocardioidaceae</taxon>
        <taxon>Nocardioides</taxon>
    </lineage>
</organism>
<dbReference type="PANTHER" id="PTHR36974:SF1">
    <property type="entry name" value="DOXX FAMILY MEMBRANE PROTEIN"/>
    <property type="match status" value="1"/>
</dbReference>
<keyword evidence="2" id="KW-0812">Transmembrane</keyword>
<name>A0A543A2U2_9ACTN</name>
<comment type="caution">
    <text evidence="5">The sequence shown here is derived from an EMBL/GenBank/DDBJ whole genome shotgun (WGS) entry which is preliminary data.</text>
</comment>
<dbReference type="PANTHER" id="PTHR36974">
    <property type="entry name" value="MEMBRANE PROTEIN-RELATED"/>
    <property type="match status" value="1"/>
</dbReference>
<keyword evidence="3" id="KW-1133">Transmembrane helix</keyword>
<dbReference type="GO" id="GO:0016020">
    <property type="term" value="C:membrane"/>
    <property type="evidence" value="ECO:0007669"/>
    <property type="project" value="UniProtKB-SubCell"/>
</dbReference>
<accession>A0A543A2U2</accession>
<gene>
    <name evidence="5" type="ORF">FB381_0778</name>
</gene>
<keyword evidence="4" id="KW-0472">Membrane</keyword>
<dbReference type="InterPro" id="IPR032808">
    <property type="entry name" value="DoxX"/>
</dbReference>
<comment type="subcellular location">
    <subcellularLocation>
        <location evidence="1">Membrane</location>
        <topology evidence="1">Multi-pass membrane protein</topology>
    </subcellularLocation>
</comment>
<dbReference type="RefSeq" id="WP_141779064.1">
    <property type="nucleotide sequence ID" value="NZ_VFOV01000001.1"/>
</dbReference>
<reference evidence="5 6" key="1">
    <citation type="submission" date="2019-06" db="EMBL/GenBank/DDBJ databases">
        <title>Sequencing the genomes of 1000 actinobacteria strains.</title>
        <authorList>
            <person name="Klenk H.-P."/>
        </authorList>
    </citation>
    <scope>NUCLEOTIDE SEQUENCE [LARGE SCALE GENOMIC DNA]</scope>
    <source>
        <strain evidence="5 6">DSM 25218</strain>
    </source>
</reference>
<sequence>MSTESSSSRIDLPLAGLAAIFLGSGTLHLVKPEVFEPIVPPQLPETRKVVEISGVAEIVCALGLLHPKTRRVAGFASAALLAGVFPANVQMSVDAGKRANRKRTAKSAGFFAGTLARLPLQWPMIKVALSAGKGERG</sequence>